<gene>
    <name evidence="1" type="ORF">X975_11748</name>
</gene>
<proteinExistence type="predicted"/>
<dbReference type="AlphaFoldDB" id="A0A087TH98"/>
<evidence type="ECO:0000313" key="2">
    <source>
        <dbReference type="Proteomes" id="UP000054359"/>
    </source>
</evidence>
<keyword evidence="2" id="KW-1185">Reference proteome</keyword>
<reference evidence="1 2" key="1">
    <citation type="submission" date="2013-11" db="EMBL/GenBank/DDBJ databases">
        <title>Genome sequencing of Stegodyphus mimosarum.</title>
        <authorList>
            <person name="Bechsgaard J."/>
        </authorList>
    </citation>
    <scope>NUCLEOTIDE SEQUENCE [LARGE SCALE GENOMIC DNA]</scope>
</reference>
<dbReference type="Proteomes" id="UP000054359">
    <property type="component" value="Unassembled WGS sequence"/>
</dbReference>
<evidence type="ECO:0000313" key="1">
    <source>
        <dbReference type="EMBL" id="KFM64487.1"/>
    </source>
</evidence>
<accession>A0A087TH98</accession>
<dbReference type="EMBL" id="KK115224">
    <property type="protein sequence ID" value="KFM64487.1"/>
    <property type="molecule type" value="Genomic_DNA"/>
</dbReference>
<protein>
    <submittedName>
        <fullName evidence="1">Uncharacterized protein</fullName>
    </submittedName>
</protein>
<sequence>MYLEETDETLSAPFKIPRLRKDAVPTKLPGATSYLPTDKTLTMSLHPQVINSVTVSELQELSFSCACNAFNIEKFPQLSSRDRGENY</sequence>
<name>A0A087TH98_STEMI</name>
<organism evidence="1 2">
    <name type="scientific">Stegodyphus mimosarum</name>
    <name type="common">African social velvet spider</name>
    <dbReference type="NCBI Taxonomy" id="407821"/>
    <lineage>
        <taxon>Eukaryota</taxon>
        <taxon>Metazoa</taxon>
        <taxon>Ecdysozoa</taxon>
        <taxon>Arthropoda</taxon>
        <taxon>Chelicerata</taxon>
        <taxon>Arachnida</taxon>
        <taxon>Araneae</taxon>
        <taxon>Araneomorphae</taxon>
        <taxon>Entelegynae</taxon>
        <taxon>Eresoidea</taxon>
        <taxon>Eresidae</taxon>
        <taxon>Stegodyphus</taxon>
    </lineage>
</organism>
<feature type="non-terminal residue" evidence="1">
    <location>
        <position position="87"/>
    </location>
</feature>